<dbReference type="InterPro" id="IPR013384">
    <property type="entry name" value="Flagell_FlgL"/>
</dbReference>
<proteinExistence type="predicted"/>
<dbReference type="OrthoDB" id="9758307at2"/>
<evidence type="ECO:0000313" key="3">
    <source>
        <dbReference type="Proteomes" id="UP000094296"/>
    </source>
</evidence>
<feature type="domain" description="Flagellin N-terminal" evidence="1">
    <location>
        <begin position="5"/>
        <end position="140"/>
    </location>
</feature>
<dbReference type="SUPFAM" id="SSF64518">
    <property type="entry name" value="Phase 1 flagellin"/>
    <property type="match status" value="1"/>
</dbReference>
<organism evidence="2 3">
    <name type="scientific">Desulfuribacillus alkaliarsenatis</name>
    <dbReference type="NCBI Taxonomy" id="766136"/>
    <lineage>
        <taxon>Bacteria</taxon>
        <taxon>Bacillati</taxon>
        <taxon>Bacillota</taxon>
        <taxon>Desulfuribacillia</taxon>
        <taxon>Desulfuribacillales</taxon>
        <taxon>Desulfuribacillaceae</taxon>
        <taxon>Desulfuribacillus</taxon>
    </lineage>
</organism>
<dbReference type="Proteomes" id="UP000094296">
    <property type="component" value="Unassembled WGS sequence"/>
</dbReference>
<dbReference type="STRING" id="766136.BHF68_14000"/>
<sequence>MRVTQTMLNNNMLRNLNNSMRGMERYQEMLASGKRVNKPSDDPVGAVRSMFYRTTLVEIEQFQRNTSEGLNWMETTDQTMDSVVNVLHRVRELIVRASSDTMAEASRYATAQEIRELKDQIGNLANASIGGRYIFSGTDTKTAPYDGEAIVITEKDLRSIFEIAGVDENEDPLADFLTAAGIDADSSVDDALEELLAYELPPDIEDYEPIDHAIAALKEMYGKYSVTTGAFISDNSQEIKVEMGKNIFIPINILGSDIFLDSKDPDDDRKSVFRVLDDIILTLERGDTNELTGLLDDLDSNMDYIISSRASLGAKMNRIELIQARLADNNFSATSLLSDAEDADIPKVITNLKNQENVHRAALSTGARIIQPSLMDFLR</sequence>
<dbReference type="InterPro" id="IPR001029">
    <property type="entry name" value="Flagellin_N"/>
</dbReference>
<dbReference type="PRINTS" id="PR00207">
    <property type="entry name" value="FLAGELLIN"/>
</dbReference>
<dbReference type="PANTHER" id="PTHR42792:SF1">
    <property type="entry name" value="FLAGELLAR HOOK-ASSOCIATED PROTEIN 3"/>
    <property type="match status" value="1"/>
</dbReference>
<dbReference type="Gene3D" id="1.20.1330.10">
    <property type="entry name" value="f41 fragment of flagellin, N-terminal domain"/>
    <property type="match status" value="1"/>
</dbReference>
<dbReference type="EMBL" id="MIJE01000005">
    <property type="protein sequence ID" value="OEF97707.1"/>
    <property type="molecule type" value="Genomic_DNA"/>
</dbReference>
<reference evidence="2 3" key="1">
    <citation type="submission" date="2016-09" db="EMBL/GenBank/DDBJ databases">
        <title>Draft genome sequence for the type strain of Desulfuribacillus alkaliarsenatis AHT28, an obligately anaerobic, sulfidogenic bacterium isolated from Russian soda lake sediments.</title>
        <authorList>
            <person name="Abin C.A."/>
            <person name="Hollibaugh J.T."/>
        </authorList>
    </citation>
    <scope>NUCLEOTIDE SEQUENCE [LARGE SCALE GENOMIC DNA]</scope>
    <source>
        <strain evidence="2 3">AHT28</strain>
    </source>
</reference>
<evidence type="ECO:0000259" key="1">
    <source>
        <dbReference type="Pfam" id="PF00669"/>
    </source>
</evidence>
<protein>
    <recommendedName>
        <fullName evidence="1">Flagellin N-terminal domain-containing protein</fullName>
    </recommendedName>
</protein>
<name>A0A1E5G3Q8_9FIRM</name>
<gene>
    <name evidence="2" type="ORF">BHF68_14000</name>
</gene>
<dbReference type="AlphaFoldDB" id="A0A1E5G3Q8"/>
<accession>A0A1E5G3Q8</accession>
<comment type="caution">
    <text evidence="2">The sequence shown here is derived from an EMBL/GenBank/DDBJ whole genome shotgun (WGS) entry which is preliminary data.</text>
</comment>
<dbReference type="InterPro" id="IPR001492">
    <property type="entry name" value="Flagellin"/>
</dbReference>
<dbReference type="NCBIfam" id="TIGR02550">
    <property type="entry name" value="flagell_flgL"/>
    <property type="match status" value="1"/>
</dbReference>
<dbReference type="RefSeq" id="WP_069642577.1">
    <property type="nucleotide sequence ID" value="NZ_MIJE01000005.1"/>
</dbReference>
<dbReference type="PANTHER" id="PTHR42792">
    <property type="entry name" value="FLAGELLIN"/>
    <property type="match status" value="1"/>
</dbReference>
<dbReference type="GO" id="GO:0005198">
    <property type="term" value="F:structural molecule activity"/>
    <property type="evidence" value="ECO:0007669"/>
    <property type="project" value="InterPro"/>
</dbReference>
<evidence type="ECO:0000313" key="2">
    <source>
        <dbReference type="EMBL" id="OEF97707.1"/>
    </source>
</evidence>
<keyword evidence="3" id="KW-1185">Reference proteome</keyword>
<dbReference type="GO" id="GO:0071973">
    <property type="term" value="P:bacterial-type flagellum-dependent cell motility"/>
    <property type="evidence" value="ECO:0007669"/>
    <property type="project" value="InterPro"/>
</dbReference>
<dbReference type="GO" id="GO:0009424">
    <property type="term" value="C:bacterial-type flagellum hook"/>
    <property type="evidence" value="ECO:0007669"/>
    <property type="project" value="InterPro"/>
</dbReference>
<dbReference type="Pfam" id="PF00669">
    <property type="entry name" value="Flagellin_N"/>
    <property type="match status" value="1"/>
</dbReference>